<dbReference type="Gramene" id="KGN56345">
    <property type="protein sequence ID" value="KGN56345"/>
    <property type="gene ID" value="Csa_3G116820"/>
</dbReference>
<name>A0A0A0L2X1_CUCSA</name>
<keyword evidence="2" id="KW-1185">Reference proteome</keyword>
<proteinExistence type="predicted"/>
<organism evidence="1 2">
    <name type="scientific">Cucumis sativus</name>
    <name type="common">Cucumber</name>
    <dbReference type="NCBI Taxonomy" id="3659"/>
    <lineage>
        <taxon>Eukaryota</taxon>
        <taxon>Viridiplantae</taxon>
        <taxon>Streptophyta</taxon>
        <taxon>Embryophyta</taxon>
        <taxon>Tracheophyta</taxon>
        <taxon>Spermatophyta</taxon>
        <taxon>Magnoliopsida</taxon>
        <taxon>eudicotyledons</taxon>
        <taxon>Gunneridae</taxon>
        <taxon>Pentapetalae</taxon>
        <taxon>rosids</taxon>
        <taxon>fabids</taxon>
        <taxon>Cucurbitales</taxon>
        <taxon>Cucurbitaceae</taxon>
        <taxon>Benincaseae</taxon>
        <taxon>Cucumis</taxon>
    </lineage>
</organism>
<accession>A0A0A0L2X1</accession>
<reference evidence="1 2" key="4">
    <citation type="journal article" date="2011" name="BMC Genomics">
        <title>RNA-Seq improves annotation of protein-coding genes in the cucumber genome.</title>
        <authorList>
            <person name="Li Z."/>
            <person name="Zhang Z."/>
            <person name="Yan P."/>
            <person name="Huang S."/>
            <person name="Fei Z."/>
            <person name="Lin K."/>
        </authorList>
    </citation>
    <scope>NUCLEOTIDE SEQUENCE [LARGE SCALE GENOMIC DNA]</scope>
    <source>
        <strain evidence="2">cv. 9930</strain>
    </source>
</reference>
<gene>
    <name evidence="1" type="ORF">Csa_3G116820</name>
</gene>
<sequence>MSRRTRREYLEGEDTEHWAQSPSTFRQILRSWAVQYGPIWLKANPLRIPWANSVKEKQMTRIKEIGRIIE</sequence>
<dbReference type="EMBL" id="CM002924">
    <property type="protein sequence ID" value="KGN56345.1"/>
    <property type="molecule type" value="Genomic_DNA"/>
</dbReference>
<evidence type="ECO:0000313" key="2">
    <source>
        <dbReference type="Proteomes" id="UP000029981"/>
    </source>
</evidence>
<dbReference type="AlphaFoldDB" id="A0A0A0L2X1"/>
<reference evidence="1 2" key="2">
    <citation type="journal article" date="2009" name="PLoS ONE">
        <title>An integrated genetic and cytogenetic map of the cucumber genome.</title>
        <authorList>
            <person name="Ren Y."/>
            <person name="Zhang Z."/>
            <person name="Liu J."/>
            <person name="Staub J.E."/>
            <person name="Han Y."/>
            <person name="Cheng Z."/>
            <person name="Li X."/>
            <person name="Lu J."/>
            <person name="Miao H."/>
            <person name="Kang H."/>
            <person name="Xie B."/>
            <person name="Gu X."/>
            <person name="Wang X."/>
            <person name="Du Y."/>
            <person name="Jin W."/>
            <person name="Huang S."/>
        </authorList>
    </citation>
    <scope>NUCLEOTIDE SEQUENCE [LARGE SCALE GENOMIC DNA]</scope>
    <source>
        <strain evidence="2">cv. 9930</strain>
    </source>
</reference>
<reference evidence="1 2" key="1">
    <citation type="journal article" date="2009" name="Nat. Genet.">
        <title>The genome of the cucumber, Cucumis sativus L.</title>
        <authorList>
            <person name="Huang S."/>
            <person name="Li R."/>
            <person name="Zhang Z."/>
            <person name="Li L."/>
            <person name="Gu X."/>
            <person name="Fan W."/>
            <person name="Lucas W.J."/>
            <person name="Wang X."/>
            <person name="Xie B."/>
            <person name="Ni P."/>
            <person name="Ren Y."/>
            <person name="Zhu H."/>
            <person name="Li J."/>
            <person name="Lin K."/>
            <person name="Jin W."/>
            <person name="Fei Z."/>
            <person name="Li G."/>
            <person name="Staub J."/>
            <person name="Kilian A."/>
            <person name="van der Vossen E.A."/>
            <person name="Wu Y."/>
            <person name="Guo J."/>
            <person name="He J."/>
            <person name="Jia Z."/>
            <person name="Ren Y."/>
            <person name="Tian G."/>
            <person name="Lu Y."/>
            <person name="Ruan J."/>
            <person name="Qian W."/>
            <person name="Wang M."/>
            <person name="Huang Q."/>
            <person name="Li B."/>
            <person name="Xuan Z."/>
            <person name="Cao J."/>
            <person name="Asan"/>
            <person name="Wu Z."/>
            <person name="Zhang J."/>
            <person name="Cai Q."/>
            <person name="Bai Y."/>
            <person name="Zhao B."/>
            <person name="Han Y."/>
            <person name="Li Y."/>
            <person name="Li X."/>
            <person name="Wang S."/>
            <person name="Shi Q."/>
            <person name="Liu S."/>
            <person name="Cho W.K."/>
            <person name="Kim J.Y."/>
            <person name="Xu Y."/>
            <person name="Heller-Uszynska K."/>
            <person name="Miao H."/>
            <person name="Cheng Z."/>
            <person name="Zhang S."/>
            <person name="Wu J."/>
            <person name="Yang Y."/>
            <person name="Kang H."/>
            <person name="Li M."/>
            <person name="Liang H."/>
            <person name="Ren X."/>
            <person name="Shi Z."/>
            <person name="Wen M."/>
            <person name="Jian M."/>
            <person name="Yang H."/>
            <person name="Zhang G."/>
            <person name="Yang Z."/>
            <person name="Chen R."/>
            <person name="Liu S."/>
            <person name="Li J."/>
            <person name="Ma L."/>
            <person name="Liu H."/>
            <person name="Zhou Y."/>
            <person name="Zhao J."/>
            <person name="Fang X."/>
            <person name="Li G."/>
            <person name="Fang L."/>
            <person name="Li Y."/>
            <person name="Liu D."/>
            <person name="Zheng H."/>
            <person name="Zhang Y."/>
            <person name="Qin N."/>
            <person name="Li Z."/>
            <person name="Yang G."/>
            <person name="Yang S."/>
            <person name="Bolund L."/>
            <person name="Kristiansen K."/>
            <person name="Zheng H."/>
            <person name="Li S."/>
            <person name="Zhang X."/>
            <person name="Yang H."/>
            <person name="Wang J."/>
            <person name="Sun R."/>
            <person name="Zhang B."/>
            <person name="Jiang S."/>
            <person name="Wang J."/>
            <person name="Du Y."/>
            <person name="Li S."/>
        </authorList>
    </citation>
    <scope>NUCLEOTIDE SEQUENCE [LARGE SCALE GENOMIC DNA]</scope>
    <source>
        <strain evidence="2">cv. 9930</strain>
    </source>
</reference>
<dbReference type="Proteomes" id="UP000029981">
    <property type="component" value="Chromosome 3"/>
</dbReference>
<protein>
    <submittedName>
        <fullName evidence="1">Uncharacterized protein</fullName>
    </submittedName>
</protein>
<evidence type="ECO:0000313" key="1">
    <source>
        <dbReference type="EMBL" id="KGN56345.1"/>
    </source>
</evidence>
<reference evidence="1 2" key="3">
    <citation type="journal article" date="2010" name="BMC Genomics">
        <title>Transcriptome sequencing and comparative analysis of cucumber flowers with different sex types.</title>
        <authorList>
            <person name="Guo S."/>
            <person name="Zheng Y."/>
            <person name="Joung J.G."/>
            <person name="Liu S."/>
            <person name="Zhang Z."/>
            <person name="Crasta O.R."/>
            <person name="Sobral B.W."/>
            <person name="Xu Y."/>
            <person name="Huang S."/>
            <person name="Fei Z."/>
        </authorList>
    </citation>
    <scope>NUCLEOTIDE SEQUENCE [LARGE SCALE GENOMIC DNA]</scope>
    <source>
        <strain evidence="2">cv. 9930</strain>
    </source>
</reference>